<evidence type="ECO:0000313" key="3">
    <source>
        <dbReference type="Proteomes" id="UP000438429"/>
    </source>
</evidence>
<accession>A0A6A4S7I4</accession>
<dbReference type="Proteomes" id="UP000438429">
    <property type="component" value="Unassembled WGS sequence"/>
</dbReference>
<organism evidence="2 3">
    <name type="scientific">Scophthalmus maximus</name>
    <name type="common">Turbot</name>
    <name type="synonym">Psetta maxima</name>
    <dbReference type="NCBI Taxonomy" id="52904"/>
    <lineage>
        <taxon>Eukaryota</taxon>
        <taxon>Metazoa</taxon>
        <taxon>Chordata</taxon>
        <taxon>Craniata</taxon>
        <taxon>Vertebrata</taxon>
        <taxon>Euteleostomi</taxon>
        <taxon>Actinopterygii</taxon>
        <taxon>Neopterygii</taxon>
        <taxon>Teleostei</taxon>
        <taxon>Neoteleostei</taxon>
        <taxon>Acanthomorphata</taxon>
        <taxon>Carangaria</taxon>
        <taxon>Pleuronectiformes</taxon>
        <taxon>Pleuronectoidei</taxon>
        <taxon>Scophthalmidae</taxon>
        <taxon>Scophthalmus</taxon>
    </lineage>
</organism>
<feature type="region of interest" description="Disordered" evidence="1">
    <location>
        <begin position="1"/>
        <end position="40"/>
    </location>
</feature>
<reference evidence="2 3" key="1">
    <citation type="submission" date="2019-06" db="EMBL/GenBank/DDBJ databases">
        <title>Draft genomes of female and male turbot (Scophthalmus maximus).</title>
        <authorList>
            <person name="Xu H."/>
            <person name="Xu X.-W."/>
            <person name="Shao C."/>
            <person name="Chen S."/>
        </authorList>
    </citation>
    <scope>NUCLEOTIDE SEQUENCE [LARGE SCALE GENOMIC DNA]</scope>
    <source>
        <strain evidence="2">Ysfricsl-2016a</strain>
        <tissue evidence="2">Blood</tissue>
    </source>
</reference>
<feature type="compositionally biased region" description="Acidic residues" evidence="1">
    <location>
        <begin position="341"/>
        <end position="361"/>
    </location>
</feature>
<feature type="compositionally biased region" description="Low complexity" evidence="1">
    <location>
        <begin position="381"/>
        <end position="391"/>
    </location>
</feature>
<comment type="caution">
    <text evidence="2">The sequence shown here is derived from an EMBL/GenBank/DDBJ whole genome shotgun (WGS) entry which is preliminary data.</text>
</comment>
<feature type="region of interest" description="Disordered" evidence="1">
    <location>
        <begin position="335"/>
        <end position="435"/>
    </location>
</feature>
<proteinExistence type="predicted"/>
<name>A0A6A4S7I4_SCOMX</name>
<evidence type="ECO:0000256" key="1">
    <source>
        <dbReference type="SAM" id="MobiDB-lite"/>
    </source>
</evidence>
<dbReference type="EMBL" id="VEVO01000018">
    <property type="protein sequence ID" value="KAF0027061.1"/>
    <property type="molecule type" value="Genomic_DNA"/>
</dbReference>
<feature type="compositionally biased region" description="Basic and acidic residues" evidence="1">
    <location>
        <begin position="77"/>
        <end position="86"/>
    </location>
</feature>
<sequence>MPLRAQDERTGSEGEKPRRSPRRAHTVPEVPWERAKSSTVPDSVAMTMLARKRTSPVIQVTVKQTETDPGLIGVDCSKSDEVKTMEEQGECAAEEKSEVGRLQPSPEPSPDDLSSPNPDQVTPLLQAQQRPPSRAEREEMRPGSASGIGKMDGELIENGAVKEGTDIQSPLSDREPSERERTAEKVSQQDRIEETDCGDKETADRDTADEGLPPSKGSEEESEDSDGQREPADDNNNSLETPKDSQDDCINVSESPAQDEPLEEYCSDEIEVVLVDNSGPGPASAHLDNSDTVKIIITMSCDPQTAAQLEESVKQSILENAQAQKDAGECHIKIPVITFDSPEEDKQEGEEGEETAGSEDDPTPKQQQTSSQSEEFHLCKETTSSESSTLECPDPEQEHLSLQMTTDSTPSAQLTNDNSSSGIDVHSHPDDTDPLDVNVDSQGFLRLPPALGRYGPGGRTHIRGLSMDSGKDAVLLSDRSHNTVCWQFSSVSISASLF</sequence>
<feature type="region of interest" description="Disordered" evidence="1">
    <location>
        <begin position="66"/>
        <end position="263"/>
    </location>
</feature>
<feature type="compositionally biased region" description="Basic and acidic residues" evidence="1">
    <location>
        <begin position="172"/>
        <end position="208"/>
    </location>
</feature>
<evidence type="ECO:0000313" key="2">
    <source>
        <dbReference type="EMBL" id="KAF0027061.1"/>
    </source>
</evidence>
<feature type="compositionally biased region" description="Basic and acidic residues" evidence="1">
    <location>
        <begin position="1"/>
        <end position="18"/>
    </location>
</feature>
<protein>
    <submittedName>
        <fullName evidence="2">Uncharacterized protein</fullName>
    </submittedName>
</protein>
<gene>
    <name evidence="2" type="ORF">F2P81_019802</name>
</gene>
<feature type="compositionally biased region" description="Polar residues" evidence="1">
    <location>
        <begin position="400"/>
        <end position="422"/>
    </location>
</feature>
<dbReference type="AlphaFoldDB" id="A0A6A4S7I4"/>